<dbReference type="InterPro" id="IPR019692">
    <property type="entry name" value="CFP-6_PH"/>
</dbReference>
<keyword evidence="1" id="KW-0812">Transmembrane</keyword>
<evidence type="ECO:0000256" key="1">
    <source>
        <dbReference type="SAM" id="Phobius"/>
    </source>
</evidence>
<keyword evidence="1" id="KW-1133">Transmembrane helix</keyword>
<dbReference type="Pfam" id="PF10756">
    <property type="entry name" value="bPH_6"/>
    <property type="match status" value="1"/>
</dbReference>
<feature type="transmembrane region" description="Helical" evidence="1">
    <location>
        <begin position="38"/>
        <end position="57"/>
    </location>
</feature>
<name>A0A5B8M465_9MICO</name>
<dbReference type="AlphaFoldDB" id="A0A5B8M465"/>
<dbReference type="Proteomes" id="UP000320216">
    <property type="component" value="Chromosome"/>
</dbReference>
<keyword evidence="1" id="KW-0472">Membrane</keyword>
<feature type="domain" description="Low molecular weight protein antigen 6 PH" evidence="2">
    <location>
        <begin position="60"/>
        <end position="134"/>
    </location>
</feature>
<gene>
    <name evidence="3" type="ORF">FPZ11_06040</name>
</gene>
<proteinExistence type="predicted"/>
<sequence>MTEPVVLRPRFGLVLCFLVWAIAALCVGSLIVQGDPIAALRFAPAFLTAAYLCWMLFWHPCVRVDASGVTFVNLARSVRITWPAIAAIETKYSLTVRTASGKYTAWAAPGPSRFATMRASKAELRNLPESTYGAGGSVGLGDIPSSDSGAAALNIRRYWEQLQRDGHLGGAVEGTGVQTTWHRTQLIVLGVLVVLTVAGILA</sequence>
<dbReference type="KEGG" id="huw:FPZ11_06040"/>
<accession>A0A5B8M465</accession>
<feature type="transmembrane region" description="Helical" evidence="1">
    <location>
        <begin position="12"/>
        <end position="32"/>
    </location>
</feature>
<protein>
    <submittedName>
        <fullName evidence="3">PH domain-containing protein</fullName>
    </submittedName>
</protein>
<dbReference type="RefSeq" id="WP_146319220.1">
    <property type="nucleotide sequence ID" value="NZ_CP042305.1"/>
</dbReference>
<evidence type="ECO:0000313" key="4">
    <source>
        <dbReference type="Proteomes" id="UP000320216"/>
    </source>
</evidence>
<dbReference type="EMBL" id="CP042305">
    <property type="protein sequence ID" value="QDZ14380.1"/>
    <property type="molecule type" value="Genomic_DNA"/>
</dbReference>
<feature type="transmembrane region" description="Helical" evidence="1">
    <location>
        <begin position="184"/>
        <end position="201"/>
    </location>
</feature>
<organism evidence="3 4">
    <name type="scientific">Humibacter ginsenosidimutans</name>
    <dbReference type="NCBI Taxonomy" id="2599293"/>
    <lineage>
        <taxon>Bacteria</taxon>
        <taxon>Bacillati</taxon>
        <taxon>Actinomycetota</taxon>
        <taxon>Actinomycetes</taxon>
        <taxon>Micrococcales</taxon>
        <taxon>Microbacteriaceae</taxon>
        <taxon>Humibacter</taxon>
    </lineage>
</organism>
<reference evidence="3 4" key="1">
    <citation type="submission" date="2019-07" db="EMBL/GenBank/DDBJ databases">
        <title>Full genome sequence of Humibacter sp. WJ7-1.</title>
        <authorList>
            <person name="Im W.-T."/>
        </authorList>
    </citation>
    <scope>NUCLEOTIDE SEQUENCE [LARGE SCALE GENOMIC DNA]</scope>
    <source>
        <strain evidence="3 4">WJ7-1</strain>
    </source>
</reference>
<evidence type="ECO:0000259" key="2">
    <source>
        <dbReference type="Pfam" id="PF10756"/>
    </source>
</evidence>
<evidence type="ECO:0000313" key="3">
    <source>
        <dbReference type="EMBL" id="QDZ14380.1"/>
    </source>
</evidence>
<dbReference type="OrthoDB" id="5148800at2"/>
<keyword evidence="4" id="KW-1185">Reference proteome</keyword>